<dbReference type="InterPro" id="IPR010115">
    <property type="entry name" value="FbiA/CofD"/>
</dbReference>
<dbReference type="InterPro" id="IPR038136">
    <property type="entry name" value="CofD-like_dom_sf"/>
</dbReference>
<evidence type="ECO:0000313" key="3">
    <source>
        <dbReference type="EMBL" id="CAB4935892.1"/>
    </source>
</evidence>
<dbReference type="EMBL" id="CAFBNB010000178">
    <property type="protein sequence ID" value="CAB4935892.1"/>
    <property type="molecule type" value="Genomic_DNA"/>
</dbReference>
<proteinExistence type="inferred from homology"/>
<dbReference type="InterPro" id="IPR002882">
    <property type="entry name" value="CofD"/>
</dbReference>
<protein>
    <submittedName>
        <fullName evidence="3">Unannotated protein</fullName>
    </submittedName>
</protein>
<dbReference type="NCBIfam" id="TIGR01819">
    <property type="entry name" value="F420_cofD"/>
    <property type="match status" value="1"/>
</dbReference>
<dbReference type="HAMAP" id="MF_01257">
    <property type="entry name" value="CofD"/>
    <property type="match status" value="1"/>
</dbReference>
<evidence type="ECO:0000256" key="2">
    <source>
        <dbReference type="ARBA" id="ARBA00022842"/>
    </source>
</evidence>
<reference evidence="3" key="1">
    <citation type="submission" date="2020-05" db="EMBL/GenBank/DDBJ databases">
        <authorList>
            <person name="Chiriac C."/>
            <person name="Salcher M."/>
            <person name="Ghai R."/>
            <person name="Kavagutti S V."/>
        </authorList>
    </citation>
    <scope>NUCLEOTIDE SEQUENCE</scope>
</reference>
<dbReference type="SUPFAM" id="SSF142338">
    <property type="entry name" value="CofD-like"/>
    <property type="match status" value="1"/>
</dbReference>
<gene>
    <name evidence="3" type="ORF">UFOPK3720_00982</name>
</gene>
<accession>A0A6J7J053</accession>
<dbReference type="FunFam" id="1.10.8.240:FF:000001">
    <property type="entry name" value="2-phospho-L-lactate transferase"/>
    <property type="match status" value="1"/>
</dbReference>
<dbReference type="CDD" id="cd07186">
    <property type="entry name" value="CofD_like"/>
    <property type="match status" value="1"/>
</dbReference>
<keyword evidence="1" id="KW-0808">Transferase</keyword>
<dbReference type="PANTHER" id="PTHR43007:SF1">
    <property type="entry name" value="2-PHOSPHO-L-LACTATE TRANSFERASE"/>
    <property type="match status" value="1"/>
</dbReference>
<dbReference type="Gene3D" id="1.10.8.240">
    <property type="entry name" value="CofD-like domain"/>
    <property type="match status" value="1"/>
</dbReference>
<organism evidence="3">
    <name type="scientific">freshwater metagenome</name>
    <dbReference type="NCBI Taxonomy" id="449393"/>
    <lineage>
        <taxon>unclassified sequences</taxon>
        <taxon>metagenomes</taxon>
        <taxon>ecological metagenomes</taxon>
    </lineage>
</organism>
<name>A0A6J7J053_9ZZZZ</name>
<dbReference type="PANTHER" id="PTHR43007">
    <property type="entry name" value="2-PHOSPHO-L-LACTATE TRANSFERASE"/>
    <property type="match status" value="1"/>
</dbReference>
<dbReference type="GO" id="GO:0000287">
    <property type="term" value="F:magnesium ion binding"/>
    <property type="evidence" value="ECO:0007669"/>
    <property type="project" value="InterPro"/>
</dbReference>
<evidence type="ECO:0000256" key="1">
    <source>
        <dbReference type="ARBA" id="ARBA00022679"/>
    </source>
</evidence>
<keyword evidence="2" id="KW-0460">Magnesium</keyword>
<dbReference type="Gene3D" id="3.40.50.10680">
    <property type="entry name" value="CofD-like domains"/>
    <property type="match status" value="1"/>
</dbReference>
<dbReference type="Pfam" id="PF01933">
    <property type="entry name" value="CofD"/>
    <property type="match status" value="1"/>
</dbReference>
<sequence length="353" mass="36818">MRITALAGGIGGARFLRGVLAAQPEAEVTVIGNTGDDIWVHGLRVCPDLDTVMYTLGGGISAERGWGREAETFTVKDELAAYGVEPTWFGLGDKDIATHLVRTQSMQAGFSLSDITAALCERWQPGVRLIPMTDDRAETNVIVDDPSGALDSSGRPMQIAIHFQEWWIKHRAQIPARGFVLVGVDEARPAPGVIEAIEQADIVLLPPSNPVVSIGTILQIAGIADALRATSAPVVGLSPIIGGAPVRGMADACLTAIGLETTALAVAAHYGRRLASNAMHGNALDSGGIDRAATAAISGGIIDGWLVDESDAESVPAIEALGIRCRAVPLLMTDLDATKAMAIEALSLAALPQ</sequence>
<dbReference type="AlphaFoldDB" id="A0A6J7J053"/>
<dbReference type="GO" id="GO:0043743">
    <property type="term" value="F:LPPG:FO 2-phospho-L-lactate transferase activity"/>
    <property type="evidence" value="ECO:0007669"/>
    <property type="project" value="InterPro"/>
</dbReference>